<dbReference type="Proteomes" id="UP000195442">
    <property type="component" value="Unassembled WGS sequence"/>
</dbReference>
<dbReference type="OrthoDB" id="9801841at2"/>
<organism evidence="1 2">
    <name type="scientific">Crenothrix polyspora</name>
    <dbReference type="NCBI Taxonomy" id="360316"/>
    <lineage>
        <taxon>Bacteria</taxon>
        <taxon>Pseudomonadati</taxon>
        <taxon>Pseudomonadota</taxon>
        <taxon>Gammaproteobacteria</taxon>
        <taxon>Methylococcales</taxon>
        <taxon>Crenotrichaceae</taxon>
        <taxon>Crenothrix</taxon>
    </lineage>
</organism>
<dbReference type="Gene3D" id="3.40.1730.10">
    <property type="entry name" value="pa0076 domain"/>
    <property type="match status" value="1"/>
</dbReference>
<dbReference type="NCBIfam" id="TIGR03373">
    <property type="entry name" value="VI_minor_4"/>
    <property type="match status" value="1"/>
</dbReference>
<proteinExistence type="predicted"/>
<dbReference type="AlphaFoldDB" id="A0A1R4H831"/>
<dbReference type="Pfam" id="PF09867">
    <property type="entry name" value="TagF_N"/>
    <property type="match status" value="1"/>
</dbReference>
<evidence type="ECO:0000313" key="1">
    <source>
        <dbReference type="EMBL" id="SJM92369.1"/>
    </source>
</evidence>
<dbReference type="InterPro" id="IPR038225">
    <property type="entry name" value="TagF_sf"/>
</dbReference>
<dbReference type="EMBL" id="FUKJ01000188">
    <property type="protein sequence ID" value="SJM92369.1"/>
    <property type="molecule type" value="Genomic_DNA"/>
</dbReference>
<reference evidence="2" key="1">
    <citation type="submission" date="2017-02" db="EMBL/GenBank/DDBJ databases">
        <authorList>
            <person name="Daims H."/>
        </authorList>
    </citation>
    <scope>NUCLEOTIDE SEQUENCE [LARGE SCALE GENOMIC DNA]</scope>
</reference>
<keyword evidence="2" id="KW-1185">Reference proteome</keyword>
<dbReference type="InterPro" id="IPR017748">
    <property type="entry name" value="TagF"/>
</dbReference>
<evidence type="ECO:0000313" key="2">
    <source>
        <dbReference type="Proteomes" id="UP000195442"/>
    </source>
</evidence>
<protein>
    <submittedName>
        <fullName evidence="1">Type VI secretion system-associated protein</fullName>
    </submittedName>
</protein>
<name>A0A1R4H831_9GAMM</name>
<dbReference type="RefSeq" id="WP_087146926.1">
    <property type="nucleotide sequence ID" value="NZ_FUKJ01000188.1"/>
</dbReference>
<gene>
    <name evidence="1" type="ORF">CRENPOLYSF2_2680009</name>
</gene>
<dbReference type="PIRSF" id="PIRSF029287">
    <property type="entry name" value="UCP029287"/>
    <property type="match status" value="1"/>
</dbReference>
<sequence>MPTEPITNTLGYYGKVPTQGDFISKGLPRSFIEPWDIWLQEAIFTSQRQLGQQWLGYYLTSPIYHFVLSPGICGDTGWLGVVIPSVDKIGRYYPMTISLMIDATINPFVTLQKQQWFARLEQLALSCLHENYSLDVFNQAIAQLQQEPIGHFVNTPSSMQKLYSQTYHSAWHLSINGEDRLTGLFASMLDSVLKEQCFAYSLWLTQGSEVVQPSFLFAEGLPPFKGMAALFDGNWQQWGWQDNRYPILRGSNNGTDKNP</sequence>
<accession>A0A1R4H831</accession>